<protein>
    <submittedName>
        <fullName evidence="2">Uncharacterized protein</fullName>
    </submittedName>
</protein>
<dbReference type="Proteomes" id="UP000515512">
    <property type="component" value="Chromosome"/>
</dbReference>
<accession>A0A7D6VP22</accession>
<proteinExistence type="predicted"/>
<feature type="transmembrane region" description="Helical" evidence="1">
    <location>
        <begin position="189"/>
        <end position="208"/>
    </location>
</feature>
<keyword evidence="1" id="KW-0812">Transmembrane</keyword>
<gene>
    <name evidence="2" type="ORF">H0264_01760</name>
</gene>
<evidence type="ECO:0000313" key="3">
    <source>
        <dbReference type="Proteomes" id="UP000515512"/>
    </source>
</evidence>
<keyword evidence="1" id="KW-0472">Membrane</keyword>
<sequence>MGHPLAYPVVVTIGALVSCLIWAPFADPDQVAMLGTVALVIVGYSVFRIGMAVGWVPNGLPGREVGVRRVRQQYRLVSRSWLEFTLGGRTRWLPVYFDPGLVSLTQGTAELSSRAVRVGDLRVYPAGRARDIEPQGRLIDNPGRVDPEAGVLAARANRVGRRLLLDAQSAVAAPVAGLLWVYVDGGGTAAFVGATVVAAATAVWLAAIRGSDPS</sequence>
<name>A0A7D6VP22_9NOCA</name>
<reference evidence="2 3" key="1">
    <citation type="submission" date="2020-07" db="EMBL/GenBank/DDBJ databases">
        <authorList>
            <person name="Zhuang K."/>
            <person name="Ran Y."/>
        </authorList>
    </citation>
    <scope>NUCLEOTIDE SEQUENCE [LARGE SCALE GENOMIC DNA]</scope>
    <source>
        <strain evidence="2 3">WCH-YHL-001</strain>
    </source>
</reference>
<organism evidence="2 3">
    <name type="scientific">Nocardia huaxiensis</name>
    <dbReference type="NCBI Taxonomy" id="2755382"/>
    <lineage>
        <taxon>Bacteria</taxon>
        <taxon>Bacillati</taxon>
        <taxon>Actinomycetota</taxon>
        <taxon>Actinomycetes</taxon>
        <taxon>Mycobacteriales</taxon>
        <taxon>Nocardiaceae</taxon>
        <taxon>Nocardia</taxon>
    </lineage>
</organism>
<evidence type="ECO:0000256" key="1">
    <source>
        <dbReference type="SAM" id="Phobius"/>
    </source>
</evidence>
<dbReference type="KEGG" id="nhu:H0264_01760"/>
<feature type="transmembrane region" description="Helical" evidence="1">
    <location>
        <begin position="31"/>
        <end position="56"/>
    </location>
</feature>
<dbReference type="EMBL" id="CP059399">
    <property type="protein sequence ID" value="QLY34050.1"/>
    <property type="molecule type" value="Genomic_DNA"/>
</dbReference>
<keyword evidence="3" id="KW-1185">Reference proteome</keyword>
<evidence type="ECO:0000313" key="2">
    <source>
        <dbReference type="EMBL" id="QLY34050.1"/>
    </source>
</evidence>
<keyword evidence="1" id="KW-1133">Transmembrane helix</keyword>
<dbReference type="AlphaFoldDB" id="A0A7D6VP22"/>
<feature type="transmembrane region" description="Helical" evidence="1">
    <location>
        <begin position="5"/>
        <end position="25"/>
    </location>
</feature>